<evidence type="ECO:0000313" key="1">
    <source>
        <dbReference type="EMBL" id="CDX49105.1"/>
    </source>
</evidence>
<dbReference type="AlphaFoldDB" id="A0A0K2VMM7"/>
<evidence type="ECO:0008006" key="3">
    <source>
        <dbReference type="Google" id="ProtNLM"/>
    </source>
</evidence>
<organism evidence="1 2">
    <name type="scientific">Mesorhizobium plurifarium</name>
    <dbReference type="NCBI Taxonomy" id="69974"/>
    <lineage>
        <taxon>Bacteria</taxon>
        <taxon>Pseudomonadati</taxon>
        <taxon>Pseudomonadota</taxon>
        <taxon>Alphaproteobacteria</taxon>
        <taxon>Hyphomicrobiales</taxon>
        <taxon>Phyllobacteriaceae</taxon>
        <taxon>Mesorhizobium</taxon>
    </lineage>
</organism>
<sequence>MALDASTEVAISAVAAEMDLTRLEVIHLAVREWLATHESARFSAEDNAPYQSLAPVSSDAPE</sequence>
<accession>A0A0K2VMM7</accession>
<dbReference type="EMBL" id="CCND01000001">
    <property type="protein sequence ID" value="CDX49105.1"/>
    <property type="molecule type" value="Genomic_DNA"/>
</dbReference>
<reference evidence="2" key="1">
    <citation type="submission" date="2014-08" db="EMBL/GenBank/DDBJ databases">
        <authorList>
            <person name="Edwards T."/>
        </authorList>
    </citation>
    <scope>NUCLEOTIDE SEQUENCE [LARGE SCALE GENOMIC DNA]</scope>
</reference>
<protein>
    <recommendedName>
        <fullName evidence="3">Ribbon-helix-helix protein CopG domain-containing protein</fullName>
    </recommendedName>
</protein>
<evidence type="ECO:0000313" key="2">
    <source>
        <dbReference type="Proteomes" id="UP000182888"/>
    </source>
</evidence>
<name>A0A0K2VMM7_MESPL</name>
<dbReference type="Proteomes" id="UP000182888">
    <property type="component" value="Unassembled WGS sequence"/>
</dbReference>
<gene>
    <name evidence="1" type="ORF">MPL1032_10189</name>
</gene>
<proteinExistence type="predicted"/>